<sequence>MLFSLLIFLVAGASAGFLGGLLGIGGGLLLVAALSFALPALGIPKDEVIHVAVATSMASIVLTFISSATAHIRRGGVMWPSWAWLAPGMVVGGFLGAHLAQMLSGQALRYVIAGFCALMAVQMALGKSRKVAEGQEHVPRSPWLLPAGAGIGAVSSIVGIGGGSMTVPLLVALGVKPVKAVATSTVCGLAIAISSALSYMLSVHAPVHPLPAGALGYVFLPAAAATAVASMALAPYGVRVAHRISGASLKRVFAAFLVVVGVLIALGG</sequence>
<keyword evidence="2 5" id="KW-0812">Transmembrane</keyword>
<feature type="transmembrane region" description="Helical" evidence="5">
    <location>
        <begin position="107"/>
        <end position="125"/>
    </location>
</feature>
<dbReference type="PANTHER" id="PTHR43483">
    <property type="entry name" value="MEMBRANE TRANSPORTER PROTEIN HI_0806-RELATED"/>
    <property type="match status" value="1"/>
</dbReference>
<dbReference type="GO" id="GO:0005886">
    <property type="term" value="C:plasma membrane"/>
    <property type="evidence" value="ECO:0007669"/>
    <property type="project" value="UniProtKB-SubCell"/>
</dbReference>
<feature type="transmembrane region" description="Helical" evidence="5">
    <location>
        <begin position="82"/>
        <end position="100"/>
    </location>
</feature>
<evidence type="ECO:0000313" key="7">
    <source>
        <dbReference type="Proteomes" id="UP000183649"/>
    </source>
</evidence>
<feature type="transmembrane region" description="Helical" evidence="5">
    <location>
        <begin position="180"/>
        <end position="202"/>
    </location>
</feature>
<proteinExistence type="inferred from homology"/>
<organism evidence="6 7">
    <name type="scientific">Thiomonas bhubaneswarensis</name>
    <dbReference type="NCBI Taxonomy" id="339866"/>
    <lineage>
        <taxon>Bacteria</taxon>
        <taxon>Pseudomonadati</taxon>
        <taxon>Pseudomonadota</taxon>
        <taxon>Betaproteobacteria</taxon>
        <taxon>Burkholderiales</taxon>
        <taxon>Thiomonas</taxon>
    </lineage>
</organism>
<evidence type="ECO:0000256" key="4">
    <source>
        <dbReference type="ARBA" id="ARBA00023136"/>
    </source>
</evidence>
<feature type="transmembrane region" description="Helical" evidence="5">
    <location>
        <begin position="248"/>
        <end position="267"/>
    </location>
</feature>
<comment type="similarity">
    <text evidence="5">Belongs to the 4-toluene sulfonate uptake permease (TSUP) (TC 2.A.102) family.</text>
</comment>
<feature type="transmembrane region" description="Helical" evidence="5">
    <location>
        <begin position="214"/>
        <end position="236"/>
    </location>
</feature>
<evidence type="ECO:0000313" key="6">
    <source>
        <dbReference type="EMBL" id="CUA98501.1"/>
    </source>
</evidence>
<feature type="transmembrane region" description="Helical" evidence="5">
    <location>
        <begin position="48"/>
        <end position="70"/>
    </location>
</feature>
<comment type="subcellular location">
    <subcellularLocation>
        <location evidence="5">Cell membrane</location>
        <topology evidence="5">Multi-pass membrane protein</topology>
    </subcellularLocation>
    <subcellularLocation>
        <location evidence="1">Membrane</location>
        <topology evidence="1">Multi-pass membrane protein</topology>
    </subcellularLocation>
</comment>
<evidence type="ECO:0000256" key="1">
    <source>
        <dbReference type="ARBA" id="ARBA00004141"/>
    </source>
</evidence>
<gene>
    <name evidence="6" type="ORF">Ga0061069_107127</name>
</gene>
<dbReference type="AlphaFoldDB" id="A0A0K6I5Y9"/>
<dbReference type="PANTHER" id="PTHR43483:SF3">
    <property type="entry name" value="MEMBRANE TRANSPORTER PROTEIN HI_0806-RELATED"/>
    <property type="match status" value="1"/>
</dbReference>
<protein>
    <recommendedName>
        <fullName evidence="5">Probable membrane transporter protein</fullName>
    </recommendedName>
</protein>
<reference evidence="7" key="1">
    <citation type="submission" date="2015-08" db="EMBL/GenBank/DDBJ databases">
        <authorList>
            <person name="Varghese N."/>
        </authorList>
    </citation>
    <scope>NUCLEOTIDE SEQUENCE [LARGE SCALE GENOMIC DNA]</scope>
    <source>
        <strain evidence="7">DSM 18181</strain>
    </source>
</reference>
<feature type="transmembrane region" description="Helical" evidence="5">
    <location>
        <begin position="25"/>
        <end position="41"/>
    </location>
</feature>
<dbReference type="RefSeq" id="WP_055451027.1">
    <property type="nucleotide sequence ID" value="NZ_CYHF01000007.1"/>
</dbReference>
<evidence type="ECO:0000256" key="2">
    <source>
        <dbReference type="ARBA" id="ARBA00022692"/>
    </source>
</evidence>
<dbReference type="InterPro" id="IPR002781">
    <property type="entry name" value="TM_pro_TauE-like"/>
</dbReference>
<name>A0A0K6I5Y9_9BURK</name>
<evidence type="ECO:0000256" key="5">
    <source>
        <dbReference type="RuleBase" id="RU363041"/>
    </source>
</evidence>
<evidence type="ECO:0000256" key="3">
    <source>
        <dbReference type="ARBA" id="ARBA00022989"/>
    </source>
</evidence>
<dbReference type="Pfam" id="PF01925">
    <property type="entry name" value="TauE"/>
    <property type="match status" value="1"/>
</dbReference>
<keyword evidence="5" id="KW-1003">Cell membrane</keyword>
<dbReference type="EMBL" id="CYHF01000007">
    <property type="protein sequence ID" value="CUA98501.1"/>
    <property type="molecule type" value="Genomic_DNA"/>
</dbReference>
<keyword evidence="4 5" id="KW-0472">Membrane</keyword>
<dbReference type="OrthoDB" id="457670at2"/>
<dbReference type="STRING" id="339866.GCA_001418255_02166"/>
<keyword evidence="7" id="KW-1185">Reference proteome</keyword>
<feature type="transmembrane region" description="Helical" evidence="5">
    <location>
        <begin position="145"/>
        <end position="173"/>
    </location>
</feature>
<keyword evidence="3 5" id="KW-1133">Transmembrane helix</keyword>
<accession>A0A0K6I5Y9</accession>
<dbReference type="Proteomes" id="UP000183649">
    <property type="component" value="Unassembled WGS sequence"/>
</dbReference>